<accession>A0A0L1KGS8</accession>
<evidence type="ECO:0000256" key="2">
    <source>
        <dbReference type="SAM" id="Phobius"/>
    </source>
</evidence>
<dbReference type="Proteomes" id="UP000037446">
    <property type="component" value="Unassembled WGS sequence"/>
</dbReference>
<dbReference type="PATRIC" id="fig|1306953.7.peg.2948"/>
<gene>
    <name evidence="3" type="ORF">J121_2855</name>
</gene>
<comment type="caution">
    <text evidence="3">The sequence shown here is derived from an EMBL/GenBank/DDBJ whole genome shotgun (WGS) entry which is preliminary data.</text>
</comment>
<protein>
    <recommendedName>
        <fullName evidence="5">DUF3667 domain-containing protein</fullName>
    </recommendedName>
</protein>
<evidence type="ECO:0000313" key="4">
    <source>
        <dbReference type="Proteomes" id="UP000037446"/>
    </source>
</evidence>
<keyword evidence="2" id="KW-0472">Membrane</keyword>
<dbReference type="STRING" id="1306953.J121_2855"/>
<feature type="region of interest" description="Disordered" evidence="1">
    <location>
        <begin position="208"/>
        <end position="231"/>
    </location>
</feature>
<dbReference type="EMBL" id="JYNE01000017">
    <property type="protein sequence ID" value="KNH03076.1"/>
    <property type="molecule type" value="Genomic_DNA"/>
</dbReference>
<keyword evidence="2" id="KW-1133">Transmembrane helix</keyword>
<organism evidence="3 4">
    <name type="scientific">Qipengyuania citrea LAMA 915</name>
    <dbReference type="NCBI Taxonomy" id="1306953"/>
    <lineage>
        <taxon>Bacteria</taxon>
        <taxon>Pseudomonadati</taxon>
        <taxon>Pseudomonadota</taxon>
        <taxon>Alphaproteobacteria</taxon>
        <taxon>Sphingomonadales</taxon>
        <taxon>Erythrobacteraceae</taxon>
        <taxon>Qipengyuania</taxon>
    </lineage>
</organism>
<feature type="transmembrane region" description="Helical" evidence="2">
    <location>
        <begin position="110"/>
        <end position="131"/>
    </location>
</feature>
<sequence length="393" mass="43414">MSDVVEGVGTGVEGGLFARAVSPRTGGEAPTAKGHFAEGACLNCGTQLVGSHCHQCGQQAHLHRTLSAFAHDIAHGAIHFDGKTWRTLPMLVFKPGELTRRYIDGERTRFVSPMALFLFTIFLMFAVFQIAGISAPTDLTGDKSLQLSELTEEQAERLESRRDTLAERAADPDATEAQRNRAEEALAEVEAQLEALEQARTELPFLADGTERTGAEAGSEEVANETPGSERDAEIAVDASDIRNWEGDLENTDWFRAGVEKWRKNPGLMLYKLQTNFYKFSWLLIPLSIPFVWLIFAWKRGFRAYDHAIFVTYSLSFMTMLILAIVLAGMAGLSPGYVALASLLIPPIHIYKHLRGTYALSRFSALWRLGVMSFLIVVILGLFAMLLMLLGLS</sequence>
<feature type="transmembrane region" description="Helical" evidence="2">
    <location>
        <begin position="280"/>
        <end position="298"/>
    </location>
</feature>
<name>A0A0L1KGS8_9SPHN</name>
<feature type="transmembrane region" description="Helical" evidence="2">
    <location>
        <begin position="310"/>
        <end position="331"/>
    </location>
</feature>
<keyword evidence="2" id="KW-0812">Transmembrane</keyword>
<feature type="compositionally biased region" description="Basic and acidic residues" evidence="1">
    <location>
        <begin position="154"/>
        <end position="184"/>
    </location>
</feature>
<feature type="transmembrane region" description="Helical" evidence="2">
    <location>
        <begin position="366"/>
        <end position="390"/>
    </location>
</feature>
<proteinExistence type="predicted"/>
<evidence type="ECO:0000256" key="1">
    <source>
        <dbReference type="SAM" id="MobiDB-lite"/>
    </source>
</evidence>
<dbReference type="Pfam" id="PF12412">
    <property type="entry name" value="DUF3667"/>
    <property type="match status" value="1"/>
</dbReference>
<reference evidence="4" key="1">
    <citation type="submission" date="2015-02" db="EMBL/GenBank/DDBJ databases">
        <authorList>
            <person name="Lima A.O."/>
            <person name="Cabral A."/>
            <person name="Porto L.M."/>
            <person name="Silva M.A."/>
        </authorList>
    </citation>
    <scope>NUCLEOTIDE SEQUENCE [LARGE SCALE GENOMIC DNA]</scope>
    <source>
        <strain evidence="4">LAMA 915</strain>
    </source>
</reference>
<feature type="region of interest" description="Disordered" evidence="1">
    <location>
        <begin position="152"/>
        <end position="184"/>
    </location>
</feature>
<dbReference type="InterPro" id="IPR022134">
    <property type="entry name" value="DUF3667"/>
</dbReference>
<evidence type="ECO:0008006" key="5">
    <source>
        <dbReference type="Google" id="ProtNLM"/>
    </source>
</evidence>
<dbReference type="RefSeq" id="WP_050599419.1">
    <property type="nucleotide sequence ID" value="NZ_JYNE01000017.1"/>
</dbReference>
<dbReference type="AlphaFoldDB" id="A0A0L1KGS8"/>
<evidence type="ECO:0000313" key="3">
    <source>
        <dbReference type="EMBL" id="KNH03076.1"/>
    </source>
</evidence>